<keyword evidence="2" id="KW-0812">Transmembrane</keyword>
<reference evidence="3 4" key="1">
    <citation type="submission" date="2016-10" db="EMBL/GenBank/DDBJ databases">
        <authorList>
            <person name="de Groot N.N."/>
        </authorList>
    </citation>
    <scope>NUCLEOTIDE SEQUENCE [LARGE SCALE GENOMIC DNA]</scope>
    <source>
        <strain evidence="3 4">CGMCC 1.11156</strain>
    </source>
</reference>
<keyword evidence="2" id="KW-0472">Membrane</keyword>
<name>A0A1I3BXN1_9ACTN</name>
<evidence type="ECO:0000313" key="3">
    <source>
        <dbReference type="EMBL" id="SFH67012.1"/>
    </source>
</evidence>
<feature type="transmembrane region" description="Helical" evidence="2">
    <location>
        <begin position="270"/>
        <end position="289"/>
    </location>
</feature>
<keyword evidence="4" id="KW-1185">Reference proteome</keyword>
<dbReference type="Proteomes" id="UP000198649">
    <property type="component" value="Unassembled WGS sequence"/>
</dbReference>
<protein>
    <submittedName>
        <fullName evidence="3">Membrane proteinase PrsW, cleaves anti-sigma factor RsiW, M82 family</fullName>
    </submittedName>
</protein>
<dbReference type="EMBL" id="FOQG01000001">
    <property type="protein sequence ID" value="SFH67012.1"/>
    <property type="molecule type" value="Genomic_DNA"/>
</dbReference>
<feature type="region of interest" description="Disordered" evidence="1">
    <location>
        <begin position="385"/>
        <end position="413"/>
    </location>
</feature>
<feature type="transmembrane region" description="Helical" evidence="2">
    <location>
        <begin position="295"/>
        <end position="316"/>
    </location>
</feature>
<evidence type="ECO:0000313" key="4">
    <source>
        <dbReference type="Proteomes" id="UP000198649"/>
    </source>
</evidence>
<gene>
    <name evidence="3" type="ORF">SAMN05216561_101386</name>
</gene>
<feature type="transmembrane region" description="Helical" evidence="2">
    <location>
        <begin position="229"/>
        <end position="258"/>
    </location>
</feature>
<feature type="transmembrane region" description="Helical" evidence="2">
    <location>
        <begin position="159"/>
        <end position="183"/>
    </location>
</feature>
<feature type="transmembrane region" description="Helical" evidence="2">
    <location>
        <begin position="195"/>
        <end position="217"/>
    </location>
</feature>
<accession>A0A1I3BXN1</accession>
<dbReference type="AlphaFoldDB" id="A0A1I3BXN1"/>
<dbReference type="GO" id="GO:0008233">
    <property type="term" value="F:peptidase activity"/>
    <property type="evidence" value="ECO:0007669"/>
    <property type="project" value="InterPro"/>
</dbReference>
<evidence type="ECO:0000256" key="2">
    <source>
        <dbReference type="SAM" id="Phobius"/>
    </source>
</evidence>
<keyword evidence="2" id="KW-1133">Transmembrane helix</keyword>
<organism evidence="3 4">
    <name type="scientific">Nocardioides psychrotolerans</name>
    <dbReference type="NCBI Taxonomy" id="1005945"/>
    <lineage>
        <taxon>Bacteria</taxon>
        <taxon>Bacillati</taxon>
        <taxon>Actinomycetota</taxon>
        <taxon>Actinomycetes</taxon>
        <taxon>Propionibacteriales</taxon>
        <taxon>Nocardioidaceae</taxon>
        <taxon>Nocardioides</taxon>
    </lineage>
</organism>
<sequence length="413" mass="43787">MSCSTCSSDNPDVAAFCHRCGTSQHANATTQRSYAVQSSEGVNQFALISTIMPHTNRETADNYRWAMIVSAVLIVGATALGLLPIAIAAAAFLIPITYLVYIYDVNLWEDAPAPVVIGLFLVTGILAALVSLVFFQWAFDTEFASFAARGGIDGLSFKALLLFSVLLPLIAEVVKNLPAVFLARLPQFDDMIDGLTFGVAAGTAYAAFETIVLYQAVFTSDQLRTEQGLATWIVVVVNLMVVKSLIYGTATGIAVAAFSGKGEGYDGFTAYYAKNFALAAGVNVLYWVGVRLLSYLPFGQGLGLIWGFVILAVLIIRIRVMMQAALLEAAVEAAAKSDVSSRETFVETFCPECENMLLAGSHFCIVCGTSVRSTSRQTRKVMTTQALPADGSPPYGAPAPDADTGSGPAGGVA</sequence>
<feature type="transmembrane region" description="Helical" evidence="2">
    <location>
        <begin position="62"/>
        <end position="79"/>
    </location>
</feature>
<dbReference type="STRING" id="1005945.SAMN05216561_101386"/>
<dbReference type="InterPro" id="IPR026898">
    <property type="entry name" value="PrsW"/>
</dbReference>
<evidence type="ECO:0000256" key="1">
    <source>
        <dbReference type="SAM" id="MobiDB-lite"/>
    </source>
</evidence>
<proteinExistence type="predicted"/>
<dbReference type="Pfam" id="PF13367">
    <property type="entry name" value="PrsW-protease"/>
    <property type="match status" value="1"/>
</dbReference>
<feature type="transmembrane region" description="Helical" evidence="2">
    <location>
        <begin position="115"/>
        <end position="139"/>
    </location>
</feature>